<dbReference type="Proteomes" id="UP000237347">
    <property type="component" value="Unassembled WGS sequence"/>
</dbReference>
<dbReference type="PANTHER" id="PTHR32227">
    <property type="entry name" value="GLUCAN ENDO-1,3-BETA-GLUCOSIDASE BG1-RELATED-RELATED"/>
    <property type="match status" value="1"/>
</dbReference>
<dbReference type="FunFam" id="3.20.20.80:FF:000010">
    <property type="entry name" value="glucan endo-1,3-beta-glucosidase, basic"/>
    <property type="match status" value="1"/>
</dbReference>
<evidence type="ECO:0000256" key="7">
    <source>
        <dbReference type="ARBA" id="ARBA00033417"/>
    </source>
</evidence>
<comment type="catalytic activity">
    <reaction evidence="1">
        <text>Hydrolysis of (1-&gt;3)-beta-D-glucosidic linkages in (1-&gt;3)-beta-D-glucans.</text>
        <dbReference type="EC" id="3.2.1.39"/>
    </reaction>
</comment>
<keyword evidence="4 9" id="KW-0378">Hydrolase</keyword>
<dbReference type="InterPro" id="IPR044965">
    <property type="entry name" value="Glyco_hydro_17_plant"/>
</dbReference>
<dbReference type="InterPro" id="IPR017853">
    <property type="entry name" value="GH"/>
</dbReference>
<name>A0AAW0INS0_QUESU</name>
<evidence type="ECO:0000256" key="4">
    <source>
        <dbReference type="ARBA" id="ARBA00022801"/>
    </source>
</evidence>
<accession>A0AAW0INS0</accession>
<organism evidence="10 11">
    <name type="scientific">Quercus suber</name>
    <name type="common">Cork oak</name>
    <dbReference type="NCBI Taxonomy" id="58331"/>
    <lineage>
        <taxon>Eukaryota</taxon>
        <taxon>Viridiplantae</taxon>
        <taxon>Streptophyta</taxon>
        <taxon>Embryophyta</taxon>
        <taxon>Tracheophyta</taxon>
        <taxon>Spermatophyta</taxon>
        <taxon>Magnoliopsida</taxon>
        <taxon>eudicotyledons</taxon>
        <taxon>Gunneridae</taxon>
        <taxon>Pentapetalae</taxon>
        <taxon>rosids</taxon>
        <taxon>fabids</taxon>
        <taxon>Fagales</taxon>
        <taxon>Fagaceae</taxon>
        <taxon>Quercus</taxon>
    </lineage>
</organism>
<evidence type="ECO:0000256" key="6">
    <source>
        <dbReference type="ARBA" id="ARBA00033335"/>
    </source>
</evidence>
<dbReference type="EC" id="3.2.1.39" evidence="3"/>
<dbReference type="PROSITE" id="PS00587">
    <property type="entry name" value="GLYCOSYL_HYDROL_F17"/>
    <property type="match status" value="1"/>
</dbReference>
<protein>
    <recommendedName>
        <fullName evidence="3">glucan endo-1,3-beta-D-glucosidase</fullName>
        <ecNumber evidence="3">3.2.1.39</ecNumber>
    </recommendedName>
    <alternativeName>
        <fullName evidence="6">(1-&gt;3)-beta-glucan endohydrolase</fullName>
    </alternativeName>
    <alternativeName>
        <fullName evidence="7">Beta-1,3-endoglucanase</fullName>
    </alternativeName>
</protein>
<dbReference type="Gene3D" id="3.20.20.80">
    <property type="entry name" value="Glycosidases"/>
    <property type="match status" value="1"/>
</dbReference>
<dbReference type="GO" id="GO:0042973">
    <property type="term" value="F:glucan endo-1,3-beta-D-glucosidase activity"/>
    <property type="evidence" value="ECO:0007669"/>
    <property type="project" value="UniProtKB-EC"/>
</dbReference>
<dbReference type="AlphaFoldDB" id="A0AAW0INS0"/>
<dbReference type="Pfam" id="PF00332">
    <property type="entry name" value="Glyco_hydro_17"/>
    <property type="match status" value="1"/>
</dbReference>
<comment type="similarity">
    <text evidence="2 8">Belongs to the glycosyl hydrolase 17 family.</text>
</comment>
<evidence type="ECO:0000256" key="8">
    <source>
        <dbReference type="RuleBase" id="RU004335"/>
    </source>
</evidence>
<evidence type="ECO:0000313" key="11">
    <source>
        <dbReference type="Proteomes" id="UP000237347"/>
    </source>
</evidence>
<evidence type="ECO:0000256" key="5">
    <source>
        <dbReference type="ARBA" id="ARBA00023295"/>
    </source>
</evidence>
<gene>
    <name evidence="10" type="primary">GNS1_2</name>
    <name evidence="10" type="ORF">CFP56_000892</name>
</gene>
<dbReference type="EMBL" id="PKMF04000964">
    <property type="protein sequence ID" value="KAK7816037.1"/>
    <property type="molecule type" value="Genomic_DNA"/>
</dbReference>
<evidence type="ECO:0000313" key="10">
    <source>
        <dbReference type="EMBL" id="KAK7816037.1"/>
    </source>
</evidence>
<dbReference type="InterPro" id="IPR000490">
    <property type="entry name" value="Glyco_hydro_17"/>
</dbReference>
<proteinExistence type="inferred from homology"/>
<keyword evidence="11" id="KW-1185">Reference proteome</keyword>
<keyword evidence="5 9" id="KW-0326">Glycosidase</keyword>
<evidence type="ECO:0000256" key="1">
    <source>
        <dbReference type="ARBA" id="ARBA00000382"/>
    </source>
</evidence>
<evidence type="ECO:0000256" key="3">
    <source>
        <dbReference type="ARBA" id="ARBA00012780"/>
    </source>
</evidence>
<evidence type="ECO:0000256" key="2">
    <source>
        <dbReference type="ARBA" id="ARBA00008773"/>
    </source>
</evidence>
<evidence type="ECO:0000256" key="9">
    <source>
        <dbReference type="RuleBase" id="RU004336"/>
    </source>
</evidence>
<comment type="caution">
    <text evidence="10">The sequence shown here is derived from an EMBL/GenBank/DDBJ whole genome shotgun (WGS) entry which is preliminary data.</text>
</comment>
<dbReference type="SUPFAM" id="SSF51445">
    <property type="entry name" value="(Trans)glycosidases"/>
    <property type="match status" value="1"/>
</dbReference>
<reference evidence="10 11" key="1">
    <citation type="journal article" date="2018" name="Sci. Data">
        <title>The draft genome sequence of cork oak.</title>
        <authorList>
            <person name="Ramos A.M."/>
            <person name="Usie A."/>
            <person name="Barbosa P."/>
            <person name="Barros P.M."/>
            <person name="Capote T."/>
            <person name="Chaves I."/>
            <person name="Simoes F."/>
            <person name="Abreu I."/>
            <person name="Carrasquinho I."/>
            <person name="Faro C."/>
            <person name="Guimaraes J.B."/>
            <person name="Mendonca D."/>
            <person name="Nobrega F."/>
            <person name="Rodrigues L."/>
            <person name="Saibo N.J.M."/>
            <person name="Varela M.C."/>
            <person name="Egas C."/>
            <person name="Matos J."/>
            <person name="Miguel C.M."/>
            <person name="Oliveira M.M."/>
            <person name="Ricardo C.P."/>
            <person name="Goncalves S."/>
        </authorList>
    </citation>
    <scope>NUCLEOTIDE SEQUENCE [LARGE SCALE GENOMIC DNA]</scope>
    <source>
        <strain evidence="11">cv. HL8</strain>
    </source>
</reference>
<sequence>MEFGGGKWLRGKGLKIENGVGVGGFDWEGFADLIKVESITIDDFTNVDILEATSPAVARSLLGDWVFDPAISFVTGFLGKVFYCLSALKILLEELGGVNSTKSRSGTGEEIRVSNCSSGQAASLKREESRGICFGNGCHHRRHRGRLRVHLQRASRPKSFSGLTWTPAQSIGVNYGTVADNLPPATDVITLYTTNGIGKMRIFDPNQATLQALKGSNIEVIVGVVNNDLQGLATSPATANTWVQTNIIPYPDVKISYIAAGNEIKPSDPLAQYVGPAIQNLNNAITASNLQIKVSTVIDMSLLGNSSPPSAGSFSDSASSYINAIVSILVSTNAPLLANVYPYIAYTSDPTNIKLEYALFTSPGVVVQDGNLGYQNLFDAILDSLYSALEKIGGANLTVIVTESGWPSDGDSGVAATVNNAGTYYKNLISHVKNGTPKKPGPLETYLFAMFDEDQKGPAETEKHFGLFSPTKEPKYQLTFT</sequence>
<dbReference type="GO" id="GO:0005975">
    <property type="term" value="P:carbohydrate metabolic process"/>
    <property type="evidence" value="ECO:0007669"/>
    <property type="project" value="InterPro"/>
</dbReference>